<proteinExistence type="predicted"/>
<dbReference type="AlphaFoldDB" id="T1AYI7"/>
<reference evidence="5" key="2">
    <citation type="journal article" date="2014" name="ISME J.">
        <title>Microbial stratification in low pH oxic and suboxic macroscopic growths along an acid mine drainage.</title>
        <authorList>
            <person name="Mendez-Garcia C."/>
            <person name="Mesa V."/>
            <person name="Sprenger R.R."/>
            <person name="Richter M."/>
            <person name="Diez M.S."/>
            <person name="Solano J."/>
            <person name="Bargiela R."/>
            <person name="Golyshina O.V."/>
            <person name="Manteca A."/>
            <person name="Ramos J.L."/>
            <person name="Gallego J.R."/>
            <person name="Llorente I."/>
            <person name="Martins Dos Santos V.A."/>
            <person name="Jensen O.N."/>
            <person name="Pelaez A.I."/>
            <person name="Sanchez J."/>
            <person name="Ferrer M."/>
        </authorList>
    </citation>
    <scope>NUCLEOTIDE SEQUENCE</scope>
</reference>
<keyword evidence="3" id="KW-0808">Transferase</keyword>
<keyword evidence="4" id="KW-0949">S-adenosyl-L-methionine</keyword>
<dbReference type="InterPro" id="IPR029026">
    <property type="entry name" value="tRNA_m1G_MTases_N"/>
</dbReference>
<evidence type="ECO:0000313" key="5">
    <source>
        <dbReference type="EMBL" id="EQD47145.1"/>
    </source>
</evidence>
<dbReference type="GO" id="GO:0030488">
    <property type="term" value="P:tRNA methylation"/>
    <property type="evidence" value="ECO:0007669"/>
    <property type="project" value="TreeGrafter"/>
</dbReference>
<evidence type="ECO:0000256" key="3">
    <source>
        <dbReference type="ARBA" id="ARBA00022679"/>
    </source>
</evidence>
<organism evidence="5">
    <name type="scientific">mine drainage metagenome</name>
    <dbReference type="NCBI Taxonomy" id="410659"/>
    <lineage>
        <taxon>unclassified sequences</taxon>
        <taxon>metagenomes</taxon>
        <taxon>ecological metagenomes</taxon>
    </lineage>
</organism>
<dbReference type="Pfam" id="PF04013">
    <property type="entry name" value="Methyltrn_RNA_2"/>
    <property type="match status" value="1"/>
</dbReference>
<gene>
    <name evidence="5" type="ORF">B1B_12458</name>
</gene>
<reference evidence="5" key="1">
    <citation type="submission" date="2013-08" db="EMBL/GenBank/DDBJ databases">
        <authorList>
            <person name="Mendez C."/>
            <person name="Richter M."/>
            <person name="Ferrer M."/>
            <person name="Sanchez J."/>
        </authorList>
    </citation>
    <scope>NUCLEOTIDE SEQUENCE</scope>
</reference>
<comment type="caution">
    <text evidence="5">The sequence shown here is derived from an EMBL/GenBank/DDBJ whole genome shotgun (WGS) entry which is preliminary data.</text>
</comment>
<dbReference type="SUPFAM" id="SSF75217">
    <property type="entry name" value="alpha/beta knot"/>
    <property type="match status" value="1"/>
</dbReference>
<dbReference type="PANTHER" id="PTHR40703">
    <property type="entry name" value="TRNA (PSEUDOURIDINE(54)-N(1))-METHYLTRANSFERASE"/>
    <property type="match status" value="1"/>
</dbReference>
<sequence length="125" mass="13189">MDEVAQAVGAAFLVSNGLRRDTELDLLLLRDGGGGRRIHLVGERLRYLNPDERSTAALLKNALVRSAGRSDRSLEASPGVFVGPGAEEDLLAFVRQPGALWAEEGGAPVRQFPLGAEVAGVLGDV</sequence>
<name>T1AYI7_9ZZZZ</name>
<protein>
    <submittedName>
        <fullName evidence="5">Protein containing DUF358</fullName>
    </submittedName>
</protein>
<dbReference type="InterPro" id="IPR029028">
    <property type="entry name" value="Alpha/beta_knot_MTases"/>
</dbReference>
<dbReference type="PANTHER" id="PTHR40703:SF1">
    <property type="entry name" value="TRNA (PSEUDOURIDINE(54)-N(1))-METHYLTRANSFERASE"/>
    <property type="match status" value="1"/>
</dbReference>
<dbReference type="GO" id="GO:0008175">
    <property type="term" value="F:tRNA methyltransferase activity"/>
    <property type="evidence" value="ECO:0007669"/>
    <property type="project" value="InterPro"/>
</dbReference>
<feature type="non-terminal residue" evidence="5">
    <location>
        <position position="125"/>
    </location>
</feature>
<evidence type="ECO:0000256" key="4">
    <source>
        <dbReference type="ARBA" id="ARBA00022691"/>
    </source>
</evidence>
<dbReference type="InterPro" id="IPR007158">
    <property type="entry name" value="TrmY"/>
</dbReference>
<accession>T1AYI7</accession>
<keyword evidence="1" id="KW-0963">Cytoplasm</keyword>
<dbReference type="Gene3D" id="3.40.1280.10">
    <property type="match status" value="1"/>
</dbReference>
<dbReference type="EMBL" id="AUZY01008160">
    <property type="protein sequence ID" value="EQD47145.1"/>
    <property type="molecule type" value="Genomic_DNA"/>
</dbReference>
<evidence type="ECO:0000256" key="2">
    <source>
        <dbReference type="ARBA" id="ARBA00022603"/>
    </source>
</evidence>
<keyword evidence="2" id="KW-0489">Methyltransferase</keyword>
<evidence type="ECO:0000256" key="1">
    <source>
        <dbReference type="ARBA" id="ARBA00022490"/>
    </source>
</evidence>
<dbReference type="GO" id="GO:0008757">
    <property type="term" value="F:S-adenosylmethionine-dependent methyltransferase activity"/>
    <property type="evidence" value="ECO:0007669"/>
    <property type="project" value="TreeGrafter"/>
</dbReference>